<evidence type="ECO:0000256" key="1">
    <source>
        <dbReference type="ARBA" id="ARBA00022723"/>
    </source>
</evidence>
<protein>
    <recommendedName>
        <fullName evidence="6">CCHC-type domain-containing protein</fullName>
    </recommendedName>
</protein>
<dbReference type="Proteomes" id="UP000198211">
    <property type="component" value="Unassembled WGS sequence"/>
</dbReference>
<evidence type="ECO:0000256" key="3">
    <source>
        <dbReference type="ARBA" id="ARBA00022833"/>
    </source>
</evidence>
<evidence type="ECO:0000313" key="4">
    <source>
        <dbReference type="EMBL" id="OWZ23764.1"/>
    </source>
</evidence>
<dbReference type="OrthoDB" id="31154at2759"/>
<dbReference type="AlphaFoldDB" id="A0A225X0W2"/>
<keyword evidence="5" id="KW-1185">Reference proteome</keyword>
<organism evidence="4 5">
    <name type="scientific">Phytophthora megakarya</name>
    <dbReference type="NCBI Taxonomy" id="4795"/>
    <lineage>
        <taxon>Eukaryota</taxon>
        <taxon>Sar</taxon>
        <taxon>Stramenopiles</taxon>
        <taxon>Oomycota</taxon>
        <taxon>Peronosporomycetes</taxon>
        <taxon>Peronosporales</taxon>
        <taxon>Peronosporaceae</taxon>
        <taxon>Phytophthora</taxon>
    </lineage>
</organism>
<evidence type="ECO:0000256" key="2">
    <source>
        <dbReference type="ARBA" id="ARBA00022771"/>
    </source>
</evidence>
<dbReference type="PANTHER" id="PTHR31437:SF1">
    <property type="entry name" value="PROTEIN SREK1IP1"/>
    <property type="match status" value="1"/>
</dbReference>
<dbReference type="Pfam" id="PF13917">
    <property type="entry name" value="zf-CCHC_3"/>
    <property type="match status" value="1"/>
</dbReference>
<proteinExistence type="predicted"/>
<dbReference type="EMBL" id="NBNE01000045">
    <property type="protein sequence ID" value="OWZ23764.1"/>
    <property type="molecule type" value="Genomic_DNA"/>
</dbReference>
<dbReference type="GO" id="GO:0008270">
    <property type="term" value="F:zinc ion binding"/>
    <property type="evidence" value="ECO:0007669"/>
    <property type="project" value="UniProtKB-KW"/>
</dbReference>
<evidence type="ECO:0008006" key="6">
    <source>
        <dbReference type="Google" id="ProtNLM"/>
    </source>
</evidence>
<evidence type="ECO:0000313" key="5">
    <source>
        <dbReference type="Proteomes" id="UP000198211"/>
    </source>
</evidence>
<sequence>MPATAGRVRMPHNNRMHSSAALKMTGIWKDTIGYDPYAAENEKKETSETSYEQAKGLMALAKLSNKSNDVRGACKKCGMVGHLTFQCRNHLGGDEKRVASSDSSSSSMSKTIDALRAWKESHEKETLAALNKLMQQQQRDREAQTLELLKEAEAYQLECSLFRTTLDEYEVVRVDRALQGRTDSEEVALSRLRNELFQLDVKQRQEAFLEELQGAESALDMNIIHVQAFTGELDAILARFVNVDESNNGDLII</sequence>
<dbReference type="PANTHER" id="PTHR31437">
    <property type="entry name" value="SREK1IP1 FAMILY MEMBER"/>
    <property type="match status" value="1"/>
</dbReference>
<keyword evidence="3" id="KW-0862">Zinc</keyword>
<name>A0A225X0W2_9STRA</name>
<keyword evidence="2" id="KW-0863">Zinc-finger</keyword>
<accession>A0A225X0W2</accession>
<keyword evidence="1" id="KW-0479">Metal-binding</keyword>
<gene>
    <name evidence="4" type="ORF">PHMEG_0001291</name>
</gene>
<reference evidence="5" key="1">
    <citation type="submission" date="2017-03" db="EMBL/GenBank/DDBJ databases">
        <title>Phytopthora megakarya and P. palmivora, two closely related causual agents of cacao black pod achieved similar genome size and gene model numbers by different mechanisms.</title>
        <authorList>
            <person name="Ali S."/>
            <person name="Shao J."/>
            <person name="Larry D.J."/>
            <person name="Kronmiller B."/>
            <person name="Shen D."/>
            <person name="Strem M.D."/>
            <person name="Melnick R.L."/>
            <person name="Guiltinan M.J."/>
            <person name="Tyler B.M."/>
            <person name="Meinhardt L.W."/>
            <person name="Bailey B.A."/>
        </authorList>
    </citation>
    <scope>NUCLEOTIDE SEQUENCE [LARGE SCALE GENOMIC DNA]</scope>
    <source>
        <strain evidence="5">zdho120</strain>
    </source>
</reference>
<comment type="caution">
    <text evidence="4">The sequence shown here is derived from an EMBL/GenBank/DDBJ whole genome shotgun (WGS) entry which is preliminary data.</text>
</comment>